<dbReference type="GeneID" id="25909698"/>
<protein>
    <submittedName>
        <fullName evidence="2">Uncharacterized protein</fullName>
    </submittedName>
</protein>
<evidence type="ECO:0000313" key="3">
    <source>
        <dbReference type="Proteomes" id="UP000054560"/>
    </source>
</evidence>
<evidence type="ECO:0000256" key="1">
    <source>
        <dbReference type="SAM" id="MobiDB-lite"/>
    </source>
</evidence>
<feature type="compositionally biased region" description="Polar residues" evidence="1">
    <location>
        <begin position="131"/>
        <end position="147"/>
    </location>
</feature>
<sequence>MLYEQNNGKLISEVRINGVTPFLTVSLSKGQRKRNGRCAPFVSPDDTRLDDAEEIANWLQHDWYANAVHSHPQATQNNFIIDDDDDDDEDLDDAAEVSELNLMLGSLLGVNTEAAMNTDFGDQNEDDDPSGTPSTADNSANERSTTTATILAIPNTQKKKVRRNVVPDGLTPETFFTFAHTIRGLDECIR</sequence>
<accession>A0A0L0FNI8</accession>
<dbReference type="RefSeq" id="XP_014152274.1">
    <property type="nucleotide sequence ID" value="XM_014296799.1"/>
</dbReference>
<gene>
    <name evidence="2" type="ORF">SARC_09194</name>
</gene>
<feature type="region of interest" description="Disordered" evidence="1">
    <location>
        <begin position="117"/>
        <end position="147"/>
    </location>
</feature>
<name>A0A0L0FNI8_9EUKA</name>
<reference evidence="2 3" key="1">
    <citation type="submission" date="2011-02" db="EMBL/GenBank/DDBJ databases">
        <title>The Genome Sequence of Sphaeroforma arctica JP610.</title>
        <authorList>
            <consortium name="The Broad Institute Genome Sequencing Platform"/>
            <person name="Russ C."/>
            <person name="Cuomo C."/>
            <person name="Young S.K."/>
            <person name="Zeng Q."/>
            <person name="Gargeya S."/>
            <person name="Alvarado L."/>
            <person name="Berlin A."/>
            <person name="Chapman S.B."/>
            <person name="Chen Z."/>
            <person name="Freedman E."/>
            <person name="Gellesch M."/>
            <person name="Goldberg J."/>
            <person name="Griggs A."/>
            <person name="Gujja S."/>
            <person name="Heilman E."/>
            <person name="Heiman D."/>
            <person name="Howarth C."/>
            <person name="Mehta T."/>
            <person name="Neiman D."/>
            <person name="Pearson M."/>
            <person name="Roberts A."/>
            <person name="Saif S."/>
            <person name="Shea T."/>
            <person name="Shenoy N."/>
            <person name="Sisk P."/>
            <person name="Stolte C."/>
            <person name="Sykes S."/>
            <person name="White J."/>
            <person name="Yandava C."/>
            <person name="Burger G."/>
            <person name="Gray M.W."/>
            <person name="Holland P.W.H."/>
            <person name="King N."/>
            <person name="Lang F.B.F."/>
            <person name="Roger A.J."/>
            <person name="Ruiz-Trillo I."/>
            <person name="Haas B."/>
            <person name="Nusbaum C."/>
            <person name="Birren B."/>
        </authorList>
    </citation>
    <scope>NUCLEOTIDE SEQUENCE [LARGE SCALE GENOMIC DNA]</scope>
    <source>
        <strain evidence="2 3">JP610</strain>
    </source>
</reference>
<keyword evidence="3" id="KW-1185">Reference proteome</keyword>
<evidence type="ECO:0000313" key="2">
    <source>
        <dbReference type="EMBL" id="KNC78372.1"/>
    </source>
</evidence>
<dbReference type="EMBL" id="KQ242502">
    <property type="protein sequence ID" value="KNC78372.1"/>
    <property type="molecule type" value="Genomic_DNA"/>
</dbReference>
<organism evidence="2 3">
    <name type="scientific">Sphaeroforma arctica JP610</name>
    <dbReference type="NCBI Taxonomy" id="667725"/>
    <lineage>
        <taxon>Eukaryota</taxon>
        <taxon>Ichthyosporea</taxon>
        <taxon>Ichthyophonida</taxon>
        <taxon>Sphaeroforma</taxon>
    </lineage>
</organism>
<dbReference type="Proteomes" id="UP000054560">
    <property type="component" value="Unassembled WGS sequence"/>
</dbReference>
<dbReference type="AlphaFoldDB" id="A0A0L0FNI8"/>
<proteinExistence type="predicted"/>